<dbReference type="Pfam" id="PF19089">
    <property type="entry name" value="DUF5777"/>
    <property type="match status" value="1"/>
</dbReference>
<evidence type="ECO:0000256" key="1">
    <source>
        <dbReference type="SAM" id="SignalP"/>
    </source>
</evidence>
<dbReference type="AlphaFoldDB" id="A0A1I1LPU6"/>
<name>A0A1I1LPU6_9BACT</name>
<evidence type="ECO:0000313" key="3">
    <source>
        <dbReference type="EMBL" id="SFC75015.1"/>
    </source>
</evidence>
<organism evidence="3 4">
    <name type="scientific">Flexibacter flexilis DSM 6793</name>
    <dbReference type="NCBI Taxonomy" id="927664"/>
    <lineage>
        <taxon>Bacteria</taxon>
        <taxon>Pseudomonadati</taxon>
        <taxon>Bacteroidota</taxon>
        <taxon>Cytophagia</taxon>
        <taxon>Cytophagales</taxon>
        <taxon>Flexibacteraceae</taxon>
        <taxon>Flexibacter</taxon>
    </lineage>
</organism>
<protein>
    <recommendedName>
        <fullName evidence="2">DUF5777 domain-containing protein</fullName>
    </recommendedName>
</protein>
<feature type="chain" id="PRO_5011681107" description="DUF5777 domain-containing protein" evidence="1">
    <location>
        <begin position="20"/>
        <end position="301"/>
    </location>
</feature>
<evidence type="ECO:0000313" key="4">
    <source>
        <dbReference type="Proteomes" id="UP000199514"/>
    </source>
</evidence>
<gene>
    <name evidence="3" type="ORF">SAMN05421780_10974</name>
</gene>
<dbReference type="InterPro" id="IPR045916">
    <property type="entry name" value="DUF5777"/>
</dbReference>
<dbReference type="RefSeq" id="WP_221405405.1">
    <property type="nucleotide sequence ID" value="NZ_FOLE01000009.1"/>
</dbReference>
<evidence type="ECO:0000259" key="2">
    <source>
        <dbReference type="Pfam" id="PF19089"/>
    </source>
</evidence>
<dbReference type="Proteomes" id="UP000199514">
    <property type="component" value="Unassembled WGS sequence"/>
</dbReference>
<feature type="domain" description="DUF5777" evidence="2">
    <location>
        <begin position="46"/>
        <end position="294"/>
    </location>
</feature>
<sequence length="301" mass="34075">MMKKIFLFAFLLLGTKTFAQTDTTSGGSLLDLLGEEEKPEKVTNAFKSPRVINTHSMEMLPAGTLDFRILHRFGLINGGYKELFGLDNATMRIGFDYGVTKNLMVGVGRSTLKKELDGYAKYRILWQEKGGKSPMPISVIWVSGMTYNTLDNPISQPDVKATFARRSAYYHQLVIGRKFNDHFSLQVAPTLVHTNLVENEVTPNNLWAMEIGGRYKFSQRVAFVWDYSLAFNRFPGIMGYNPLSLGFDIETGGHIFQLHFSNSNGLNERAFIADKSNKWGKGQIRFGFNLSRVFQVKKNKI</sequence>
<dbReference type="EMBL" id="FOLE01000009">
    <property type="protein sequence ID" value="SFC75015.1"/>
    <property type="molecule type" value="Genomic_DNA"/>
</dbReference>
<keyword evidence="1" id="KW-0732">Signal</keyword>
<accession>A0A1I1LPU6</accession>
<reference evidence="3 4" key="1">
    <citation type="submission" date="2016-10" db="EMBL/GenBank/DDBJ databases">
        <authorList>
            <person name="de Groot N.N."/>
        </authorList>
    </citation>
    <scope>NUCLEOTIDE SEQUENCE [LARGE SCALE GENOMIC DNA]</scope>
    <source>
        <strain evidence="3 4">DSM 6793</strain>
    </source>
</reference>
<keyword evidence="4" id="KW-1185">Reference proteome</keyword>
<dbReference type="STRING" id="927664.SAMN05421780_10974"/>
<feature type="signal peptide" evidence="1">
    <location>
        <begin position="1"/>
        <end position="19"/>
    </location>
</feature>
<proteinExistence type="predicted"/>